<evidence type="ECO:0000256" key="2">
    <source>
        <dbReference type="ARBA" id="ARBA00009265"/>
    </source>
</evidence>
<protein>
    <recommendedName>
        <fullName evidence="7">DUF1740-domain-containing protein</fullName>
    </recommendedName>
</protein>
<dbReference type="STRING" id="1220924.W2SDV2"/>
<evidence type="ECO:0000313" key="5">
    <source>
        <dbReference type="EMBL" id="ETN46805.1"/>
    </source>
</evidence>
<name>W2SDV2_CYPE1</name>
<gene>
    <name evidence="5" type="ORF">HMPREF1541_00994</name>
</gene>
<evidence type="ECO:0000256" key="1">
    <source>
        <dbReference type="ARBA" id="ARBA00004123"/>
    </source>
</evidence>
<organism evidence="5 6">
    <name type="scientific">Cyphellophora europaea (strain CBS 101466)</name>
    <name type="common">Phialophora europaea</name>
    <dbReference type="NCBI Taxonomy" id="1220924"/>
    <lineage>
        <taxon>Eukaryota</taxon>
        <taxon>Fungi</taxon>
        <taxon>Dikarya</taxon>
        <taxon>Ascomycota</taxon>
        <taxon>Pezizomycotina</taxon>
        <taxon>Eurotiomycetes</taxon>
        <taxon>Chaetothyriomycetidae</taxon>
        <taxon>Chaetothyriales</taxon>
        <taxon>Cyphellophoraceae</taxon>
        <taxon>Cyphellophora</taxon>
    </lineage>
</organism>
<dbReference type="GO" id="GO:0071013">
    <property type="term" value="C:catalytic step 2 spliceosome"/>
    <property type="evidence" value="ECO:0007669"/>
    <property type="project" value="TreeGrafter"/>
</dbReference>
<dbReference type="HOGENOM" id="CLU_007550_0_0_1"/>
<dbReference type="EMBL" id="KB822711">
    <property type="protein sequence ID" value="ETN46805.1"/>
    <property type="molecule type" value="Genomic_DNA"/>
</dbReference>
<dbReference type="InParanoid" id="W2SDV2"/>
<feature type="compositionally biased region" description="Acidic residues" evidence="4">
    <location>
        <begin position="136"/>
        <end position="147"/>
    </location>
</feature>
<proteinExistence type="inferred from homology"/>
<comment type="similarity">
    <text evidence="2">Belongs to the NRDE2 family.</text>
</comment>
<dbReference type="Pfam" id="PF08424">
    <property type="entry name" value="NRDE-2"/>
    <property type="match status" value="1"/>
</dbReference>
<dbReference type="GO" id="GO:1902369">
    <property type="term" value="P:negative regulation of RNA catabolic process"/>
    <property type="evidence" value="ECO:0007669"/>
    <property type="project" value="TreeGrafter"/>
</dbReference>
<sequence length="1011" mass="113044">MESALDLLLKRDVKGDRDNLRYGSLEKSTIPKYRVAGRGSIIGLPRAYKVKHIPGGARQISGPQADTGHRHANNSLLSPAPQPSTRPIPKRESVNDDPIRRQSSYISVRAGSSRKRRRLSDLEHPFSIIDHTAQPDQDDSSSAGDEDDIADEANAYEAFRSDTVQRRQRELLKRTNSDPEDLDAWLALIEHQQELVRGSESNTTTLSPSQRRTLIELRISLYQQALSKVTTSDTRQRLIVGLMQEGSKIWDHAKQTEEWQKLLNDSASVSLRVLHINFLMTNPWTFSYPGCLQAIDECLQIYLAEPTSEIRDDHVVYLLLRATLLMKQAGYAERAVAVWQGNLEINFFPPSECGTRDLTARFETFWDSEAPRLGEADVQGWNKSTGEEPASAQSREGEIPPPTLDRPDPAWAAAEGQIQAHATLPARTLDDTDDPFRVVLFADIQAYLFHAMTAQTKAKLLEAFLCFAGLPPLQRCQAVQHLDPFLIQPLRAPATSEPPSPYPPLRSFNTGGADPVLLFAHKDDPFAAFQHNLDAGLSSLILAALQQLALADPEDELLAQYVIALTLTLSTSPAGAVRKFAKSLIKRRPESSRLYNAYALVERRLGKHDSAERVWITTLNMKAGHDPLATSQRLLLYHSWIWELALAEQDAKVLALMSRLPATQPKLDDLETATAAPPAPELLSRFEHFLRSCLSRAYSGYIPDEIVVCADLLALLQYYTSCLDLHVALVAYQQILSMSGLQLGSSQIPSTAGMTVERIHISRARLISLHTYSHNVQFKPKEVISTLRDSVSAFPHNTVFRHLLHDFSLKHGAVDRLREAAAAATVTSTTIAATGEDQSKNIATNPPPALDLLLSIEHLQRIDNELSRDPIYGGTEHAIRAAFQRAKADDSPVRSCPAIQLRHLQWELSLLRREAPSLQQPGGVTGRNEDNKQRQQQQLEKKARKQQVQRVRTTFHEAVAACPWMKSIYLTYFDERLGGAEGAVDEEWNETYESMLERGLRLHIELPNSQR</sequence>
<evidence type="ECO:0000256" key="3">
    <source>
        <dbReference type="ARBA" id="ARBA00023242"/>
    </source>
</evidence>
<feature type="region of interest" description="Disordered" evidence="4">
    <location>
        <begin position="56"/>
        <end position="147"/>
    </location>
</feature>
<dbReference type="GeneID" id="19968333"/>
<dbReference type="eggNOG" id="KOG1972">
    <property type="taxonomic scope" value="Eukaryota"/>
</dbReference>
<dbReference type="GO" id="GO:0031048">
    <property type="term" value="P:regulatory ncRNA-mediated heterochromatin formation"/>
    <property type="evidence" value="ECO:0007669"/>
    <property type="project" value="TreeGrafter"/>
</dbReference>
<dbReference type="InterPro" id="IPR013633">
    <property type="entry name" value="NRDE-2"/>
</dbReference>
<feature type="region of interest" description="Disordered" evidence="4">
    <location>
        <begin position="376"/>
        <end position="403"/>
    </location>
</feature>
<dbReference type="AlphaFoldDB" id="W2SDV2"/>
<keyword evidence="3" id="KW-0539">Nucleus</keyword>
<keyword evidence="6" id="KW-1185">Reference proteome</keyword>
<dbReference type="VEuPathDB" id="FungiDB:HMPREF1541_00994"/>
<dbReference type="PANTHER" id="PTHR13471:SF0">
    <property type="entry name" value="NUCLEAR EXOSOME REGULATOR NRDE2"/>
    <property type="match status" value="1"/>
</dbReference>
<dbReference type="OrthoDB" id="297219at2759"/>
<feature type="compositionally biased region" description="Basic and acidic residues" evidence="4">
    <location>
        <begin position="89"/>
        <end position="100"/>
    </location>
</feature>
<dbReference type="RefSeq" id="XP_008711517.1">
    <property type="nucleotide sequence ID" value="XM_008713295.1"/>
</dbReference>
<evidence type="ECO:0000313" key="6">
    <source>
        <dbReference type="Proteomes" id="UP000030752"/>
    </source>
</evidence>
<feature type="region of interest" description="Disordered" evidence="4">
    <location>
        <begin position="917"/>
        <end position="945"/>
    </location>
</feature>
<evidence type="ECO:0000256" key="4">
    <source>
        <dbReference type="SAM" id="MobiDB-lite"/>
    </source>
</evidence>
<evidence type="ECO:0008006" key="7">
    <source>
        <dbReference type="Google" id="ProtNLM"/>
    </source>
</evidence>
<dbReference type="Proteomes" id="UP000030752">
    <property type="component" value="Unassembled WGS sequence"/>
</dbReference>
<comment type="subcellular location">
    <subcellularLocation>
        <location evidence="1">Nucleus</location>
    </subcellularLocation>
</comment>
<reference evidence="5 6" key="1">
    <citation type="submission" date="2013-03" db="EMBL/GenBank/DDBJ databases">
        <title>The Genome Sequence of Phialophora europaea CBS 101466.</title>
        <authorList>
            <consortium name="The Broad Institute Genomics Platform"/>
            <person name="Cuomo C."/>
            <person name="de Hoog S."/>
            <person name="Gorbushina A."/>
            <person name="Walker B."/>
            <person name="Young S.K."/>
            <person name="Zeng Q."/>
            <person name="Gargeya S."/>
            <person name="Fitzgerald M."/>
            <person name="Haas B."/>
            <person name="Abouelleil A."/>
            <person name="Allen A.W."/>
            <person name="Alvarado L."/>
            <person name="Arachchi H.M."/>
            <person name="Berlin A.M."/>
            <person name="Chapman S.B."/>
            <person name="Gainer-Dewar J."/>
            <person name="Goldberg J."/>
            <person name="Griggs A."/>
            <person name="Gujja S."/>
            <person name="Hansen M."/>
            <person name="Howarth C."/>
            <person name="Imamovic A."/>
            <person name="Ireland A."/>
            <person name="Larimer J."/>
            <person name="McCowan C."/>
            <person name="Murphy C."/>
            <person name="Pearson M."/>
            <person name="Poon T.W."/>
            <person name="Priest M."/>
            <person name="Roberts A."/>
            <person name="Saif S."/>
            <person name="Shea T."/>
            <person name="Sisk P."/>
            <person name="Sykes S."/>
            <person name="Wortman J."/>
            <person name="Nusbaum C."/>
            <person name="Birren B."/>
        </authorList>
    </citation>
    <scope>NUCLEOTIDE SEQUENCE [LARGE SCALE GENOMIC DNA]</scope>
    <source>
        <strain evidence="5 6">CBS 101466</strain>
    </source>
</reference>
<accession>W2SDV2</accession>
<dbReference type="PANTHER" id="PTHR13471">
    <property type="entry name" value="TETRATRICOPEPTIDE-LIKE HELICAL"/>
    <property type="match status" value="1"/>
</dbReference>